<keyword evidence="1" id="KW-0597">Phosphoprotein</keyword>
<dbReference type="Pfam" id="PF00072">
    <property type="entry name" value="Response_reg"/>
    <property type="match status" value="1"/>
</dbReference>
<dbReference type="Pfam" id="PF13487">
    <property type="entry name" value="HD_5"/>
    <property type="match status" value="1"/>
</dbReference>
<evidence type="ECO:0000259" key="2">
    <source>
        <dbReference type="PROSITE" id="PS50110"/>
    </source>
</evidence>
<dbReference type="PROSITE" id="PS50110">
    <property type="entry name" value="RESPONSE_REGULATORY"/>
    <property type="match status" value="1"/>
</dbReference>
<evidence type="ECO:0000313" key="4">
    <source>
        <dbReference type="Proteomes" id="UP000536179"/>
    </source>
</evidence>
<accession>A0A7W5E6E3</accession>
<dbReference type="Proteomes" id="UP000536179">
    <property type="component" value="Unassembled WGS sequence"/>
</dbReference>
<dbReference type="Gene3D" id="3.40.50.2300">
    <property type="match status" value="1"/>
</dbReference>
<protein>
    <submittedName>
        <fullName evidence="3">Response regulator RpfG family c-di-GMP phosphodiesterase</fullName>
    </submittedName>
</protein>
<dbReference type="EMBL" id="JACHXU010000031">
    <property type="protein sequence ID" value="MBB3210077.1"/>
    <property type="molecule type" value="Genomic_DNA"/>
</dbReference>
<feature type="domain" description="Response regulatory" evidence="2">
    <location>
        <begin position="6"/>
        <end position="121"/>
    </location>
</feature>
<gene>
    <name evidence="3" type="ORF">FHS27_005923</name>
</gene>
<dbReference type="Gene3D" id="1.10.3210.10">
    <property type="entry name" value="Hypothetical protein af1432"/>
    <property type="match status" value="1"/>
</dbReference>
<dbReference type="InterPro" id="IPR001789">
    <property type="entry name" value="Sig_transdc_resp-reg_receiver"/>
</dbReference>
<evidence type="ECO:0000256" key="1">
    <source>
        <dbReference type="PROSITE-ProRule" id="PRU00169"/>
    </source>
</evidence>
<dbReference type="SMART" id="SM00448">
    <property type="entry name" value="REC"/>
    <property type="match status" value="1"/>
</dbReference>
<comment type="caution">
    <text evidence="3">The sequence shown here is derived from an EMBL/GenBank/DDBJ whole genome shotgun (WGS) entry which is preliminary data.</text>
</comment>
<dbReference type="GO" id="GO:0000160">
    <property type="term" value="P:phosphorelay signal transduction system"/>
    <property type="evidence" value="ECO:0007669"/>
    <property type="project" value="InterPro"/>
</dbReference>
<dbReference type="InterPro" id="IPR052020">
    <property type="entry name" value="Cyclic_di-GMP/3'3'-cGAMP_PDE"/>
</dbReference>
<proteinExistence type="predicted"/>
<dbReference type="PANTHER" id="PTHR45228">
    <property type="entry name" value="CYCLIC DI-GMP PHOSPHODIESTERASE TM_0186-RELATED"/>
    <property type="match status" value="1"/>
</dbReference>
<dbReference type="PANTHER" id="PTHR45228:SF8">
    <property type="entry name" value="TWO-COMPONENT RESPONSE REGULATOR-RELATED"/>
    <property type="match status" value="1"/>
</dbReference>
<organism evidence="3 4">
    <name type="scientific">Aporhodopirellula rubra</name>
    <dbReference type="NCBI Taxonomy" id="980271"/>
    <lineage>
        <taxon>Bacteria</taxon>
        <taxon>Pseudomonadati</taxon>
        <taxon>Planctomycetota</taxon>
        <taxon>Planctomycetia</taxon>
        <taxon>Pirellulales</taxon>
        <taxon>Pirellulaceae</taxon>
        <taxon>Aporhodopirellula</taxon>
    </lineage>
</organism>
<reference evidence="3 4" key="1">
    <citation type="submission" date="2020-08" db="EMBL/GenBank/DDBJ databases">
        <title>Genomic Encyclopedia of Type Strains, Phase III (KMG-III): the genomes of soil and plant-associated and newly described type strains.</title>
        <authorList>
            <person name="Whitman W."/>
        </authorList>
    </citation>
    <scope>NUCLEOTIDE SEQUENCE [LARGE SCALE GENOMIC DNA]</scope>
    <source>
        <strain evidence="3 4">CECT 8075</strain>
    </source>
</reference>
<feature type="modified residue" description="4-aspartylphosphate" evidence="1">
    <location>
        <position position="55"/>
    </location>
</feature>
<dbReference type="AlphaFoldDB" id="A0A7W5E6E3"/>
<keyword evidence="4" id="KW-1185">Reference proteome</keyword>
<dbReference type="CDD" id="cd17569">
    <property type="entry name" value="REC_HupR-like"/>
    <property type="match status" value="1"/>
</dbReference>
<dbReference type="RefSeq" id="WP_184309159.1">
    <property type="nucleotide sequence ID" value="NZ_JACHXU010000031.1"/>
</dbReference>
<sequence>MSTTEKLLFVDDEPMLLESIQRRFRKKYSLDIAVGPVEGMTALQEKGPYAVVVCDMRMPEMNGAEFLSRAKTIAGETVRIMLTGNADQTTAIDAINHGNVFRFVNKPIEDDQLSQAIDAGLEFHRTLTAEKVLLSRTLTGSVSVLTDVLSIARPEIYGRTEGVRSLVTRFCDELKLSQRWAIELAASLGRLGFIGLPDSILEEALNNELDNPKKEETFQSHAQIGARLVSKIPRLESVAKLISLQGRGYDGTGLPKDGPTGAEIPIGARILKLVFDFDLACQRTKSVPMGLDAIWNNSRQYDPNLIQTLEKLLESEFRRMQVSVTELVPGMILEKPVVTVDGDLLLTSNQQLTEVQIERIRAFSRHRTIREPIDVRVEINE</sequence>
<dbReference type="InterPro" id="IPR011006">
    <property type="entry name" value="CheY-like_superfamily"/>
</dbReference>
<evidence type="ECO:0000313" key="3">
    <source>
        <dbReference type="EMBL" id="MBB3210077.1"/>
    </source>
</evidence>
<name>A0A7W5E6E3_9BACT</name>
<dbReference type="SUPFAM" id="SSF52172">
    <property type="entry name" value="CheY-like"/>
    <property type="match status" value="1"/>
</dbReference>